<accession>A0A7W5FWY8</accession>
<evidence type="ECO:0000313" key="4">
    <source>
        <dbReference type="Proteomes" id="UP000541535"/>
    </source>
</evidence>
<comment type="caution">
    <text evidence="3">The sequence shown here is derived from an EMBL/GenBank/DDBJ whole genome shotgun (WGS) entry which is preliminary data.</text>
</comment>
<feature type="signal peptide" evidence="2">
    <location>
        <begin position="1"/>
        <end position="30"/>
    </location>
</feature>
<sequence>MQNKSEQYCRAMFALLLSAGALLPAGAARAETTAASLTRIEAETLLLRAREKQLDVQSSIISKQNEIAAKQTVGAMITQTAVVGDPVVRAVEGVGENMFATLEMADGSMVEVQNGSTLPGGMRILSIKSNEVMVLTAARKRIRLSGYTQKVNAFNPATPSPGLSMQAPAARGGAR</sequence>
<dbReference type="EMBL" id="JACHXD010000028">
    <property type="protein sequence ID" value="MBB3122331.1"/>
    <property type="molecule type" value="Genomic_DNA"/>
</dbReference>
<dbReference type="AlphaFoldDB" id="A0A7W5FWY8"/>
<feature type="chain" id="PRO_5031573239" evidence="2">
    <location>
        <begin position="31"/>
        <end position="175"/>
    </location>
</feature>
<dbReference type="NCBIfam" id="TIGR03021">
    <property type="entry name" value="pilP_fam"/>
    <property type="match status" value="1"/>
</dbReference>
<keyword evidence="2" id="KW-0732">Signal</keyword>
<organism evidence="3 4">
    <name type="scientific">Pseudoduganella violacea</name>
    <dbReference type="NCBI Taxonomy" id="1715466"/>
    <lineage>
        <taxon>Bacteria</taxon>
        <taxon>Pseudomonadati</taxon>
        <taxon>Pseudomonadota</taxon>
        <taxon>Betaproteobacteria</taxon>
        <taxon>Burkholderiales</taxon>
        <taxon>Oxalobacteraceae</taxon>
        <taxon>Telluria group</taxon>
        <taxon>Pseudoduganella</taxon>
    </lineage>
</organism>
<dbReference type="RefSeq" id="WP_183443992.1">
    <property type="nucleotide sequence ID" value="NZ_JACHXD010000028.1"/>
</dbReference>
<evidence type="ECO:0000256" key="2">
    <source>
        <dbReference type="SAM" id="SignalP"/>
    </source>
</evidence>
<protein>
    <submittedName>
        <fullName evidence="3">Type IV pilus biogenesis protein PilP</fullName>
    </submittedName>
</protein>
<proteinExistence type="predicted"/>
<reference evidence="3 4" key="1">
    <citation type="submission" date="2020-08" db="EMBL/GenBank/DDBJ databases">
        <title>Genomic Encyclopedia of Type Strains, Phase III (KMG-III): the genomes of soil and plant-associated and newly described type strains.</title>
        <authorList>
            <person name="Whitman W."/>
        </authorList>
    </citation>
    <scope>NUCLEOTIDE SEQUENCE [LARGE SCALE GENOMIC DNA]</scope>
    <source>
        <strain evidence="3 4">CECT 8897</strain>
    </source>
</reference>
<dbReference type="Proteomes" id="UP000541535">
    <property type="component" value="Unassembled WGS sequence"/>
</dbReference>
<dbReference type="InterPro" id="IPR022753">
    <property type="entry name" value="T4SS_pilus_biogen_PilP"/>
</dbReference>
<evidence type="ECO:0000313" key="3">
    <source>
        <dbReference type="EMBL" id="MBB3122331.1"/>
    </source>
</evidence>
<name>A0A7W5FWY8_9BURK</name>
<feature type="region of interest" description="Disordered" evidence="1">
    <location>
        <begin position="155"/>
        <end position="175"/>
    </location>
</feature>
<gene>
    <name evidence="3" type="ORF">FHS03_005432</name>
</gene>
<keyword evidence="4" id="KW-1185">Reference proteome</keyword>
<evidence type="ECO:0000256" key="1">
    <source>
        <dbReference type="SAM" id="MobiDB-lite"/>
    </source>
</evidence>